<evidence type="ECO:0000313" key="2">
    <source>
        <dbReference type="EMBL" id="CAK1555997.1"/>
    </source>
</evidence>
<keyword evidence="1" id="KW-0175">Coiled coil</keyword>
<accession>A0AAV1K4N5</accession>
<feature type="coiled-coil region" evidence="1">
    <location>
        <begin position="15"/>
        <end position="69"/>
    </location>
</feature>
<protein>
    <recommendedName>
        <fullName evidence="4">Kinetochore protein Spc24</fullName>
    </recommendedName>
</protein>
<name>A0AAV1K4N5_9NEOP</name>
<gene>
    <name evidence="2" type="ORF">LNINA_LOCUS14775</name>
</gene>
<dbReference type="EMBL" id="CAVLEF010000281">
    <property type="protein sequence ID" value="CAK1555997.1"/>
    <property type="molecule type" value="Genomic_DNA"/>
</dbReference>
<proteinExistence type="predicted"/>
<evidence type="ECO:0008006" key="4">
    <source>
        <dbReference type="Google" id="ProtNLM"/>
    </source>
</evidence>
<comment type="caution">
    <text evidence="2">The sequence shown here is derived from an EMBL/GenBank/DDBJ whole genome shotgun (WGS) entry which is preliminary data.</text>
</comment>
<sequence length="162" mass="18929">MGLDIGSEVWLSDIIEDLNAICTEVDEKLENNKKQRKMCKRRIELESQHEALNQQLSELCRRHDDLDKVCEMVKTRLTIAESDQNKLENSRELFQIAKELTGIRIDFAFSSEHPDIAKGYIKNQAKRLLEPFEMKHNSDALWDQIATIFDVNDSENRPLNRQ</sequence>
<dbReference type="AlphaFoldDB" id="A0AAV1K4N5"/>
<evidence type="ECO:0000313" key="3">
    <source>
        <dbReference type="Proteomes" id="UP001497472"/>
    </source>
</evidence>
<dbReference type="Proteomes" id="UP001497472">
    <property type="component" value="Unassembled WGS sequence"/>
</dbReference>
<keyword evidence="3" id="KW-1185">Reference proteome</keyword>
<evidence type="ECO:0000256" key="1">
    <source>
        <dbReference type="SAM" id="Coils"/>
    </source>
</evidence>
<organism evidence="2 3">
    <name type="scientific">Leptosia nina</name>
    <dbReference type="NCBI Taxonomy" id="320188"/>
    <lineage>
        <taxon>Eukaryota</taxon>
        <taxon>Metazoa</taxon>
        <taxon>Ecdysozoa</taxon>
        <taxon>Arthropoda</taxon>
        <taxon>Hexapoda</taxon>
        <taxon>Insecta</taxon>
        <taxon>Pterygota</taxon>
        <taxon>Neoptera</taxon>
        <taxon>Endopterygota</taxon>
        <taxon>Lepidoptera</taxon>
        <taxon>Glossata</taxon>
        <taxon>Ditrysia</taxon>
        <taxon>Papilionoidea</taxon>
        <taxon>Pieridae</taxon>
        <taxon>Pierinae</taxon>
        <taxon>Leptosia</taxon>
    </lineage>
</organism>
<reference evidence="2 3" key="1">
    <citation type="submission" date="2023-11" db="EMBL/GenBank/DDBJ databases">
        <authorList>
            <person name="Okamura Y."/>
        </authorList>
    </citation>
    <scope>NUCLEOTIDE SEQUENCE [LARGE SCALE GENOMIC DNA]</scope>
</reference>